<dbReference type="EMBL" id="PTIY01000011">
    <property type="protein sequence ID" value="PPK68633.1"/>
    <property type="molecule type" value="Genomic_DNA"/>
</dbReference>
<evidence type="ECO:0000313" key="3">
    <source>
        <dbReference type="EMBL" id="PPK68633.1"/>
    </source>
</evidence>
<proteinExistence type="predicted"/>
<evidence type="ECO:0000259" key="2">
    <source>
        <dbReference type="Pfam" id="PF22106"/>
    </source>
</evidence>
<dbReference type="Pfam" id="PF22106">
    <property type="entry name" value="NGO1945_C"/>
    <property type="match status" value="1"/>
</dbReference>
<feature type="domain" description="Putative DNA-binding" evidence="1">
    <location>
        <begin position="6"/>
        <end position="92"/>
    </location>
</feature>
<dbReference type="Gene3D" id="1.10.150.690">
    <property type="entry name" value="DUF2063"/>
    <property type="match status" value="1"/>
</dbReference>
<name>A0A2S6GTW7_9GAMM</name>
<dbReference type="InterPro" id="IPR044922">
    <property type="entry name" value="DUF2063_N_sf"/>
</dbReference>
<organism evidence="3 4">
    <name type="scientific">Methylobacter tundripaludum</name>
    <dbReference type="NCBI Taxonomy" id="173365"/>
    <lineage>
        <taxon>Bacteria</taxon>
        <taxon>Pseudomonadati</taxon>
        <taxon>Pseudomonadota</taxon>
        <taxon>Gammaproteobacteria</taxon>
        <taxon>Methylococcales</taxon>
        <taxon>Methylococcaceae</taxon>
        <taxon>Methylobacter</taxon>
    </lineage>
</organism>
<sequence>MMAFRQVQRQFLAHLRNPVQQPLPSGFVKQDVAIYVDLLYNKFNDSLTACFPVTYAILGETAWQRLLKDFIAEHRCRSPYYRQIPDEFIRYLQTEWVDHTGLPYLLELAHFEWVGLILAITDAEPVVKNETAVNDWLACHPVFAPVLQLLHYVYPVQRIDENYQPATPSEQATHILGFRDRDDTVQFIELNPATARLVDILHNTDNTYTVREAIEQIAAELQHPEPSALFTFGVATLTDLMQQGAILGRAADD</sequence>
<protein>
    <submittedName>
        <fullName evidence="3">Uncharacterized protein</fullName>
    </submittedName>
</protein>
<dbReference type="Gene3D" id="3.90.930.50">
    <property type="match status" value="1"/>
</dbReference>
<dbReference type="Proteomes" id="UP000238071">
    <property type="component" value="Unassembled WGS sequence"/>
</dbReference>
<dbReference type="AlphaFoldDB" id="A0A2S6GTW7"/>
<reference evidence="3 4" key="1">
    <citation type="submission" date="2018-02" db="EMBL/GenBank/DDBJ databases">
        <title>Subsurface microbial communities from deep shales in Ohio and West Virginia, USA.</title>
        <authorList>
            <person name="Wrighton K."/>
        </authorList>
    </citation>
    <scope>NUCLEOTIDE SEQUENCE [LARGE SCALE GENOMIC DNA]</scope>
    <source>
        <strain evidence="3 4">OWC-G53F</strain>
    </source>
</reference>
<feature type="domain" description="NGO1945-like C-terminal" evidence="2">
    <location>
        <begin position="144"/>
        <end position="240"/>
    </location>
</feature>
<dbReference type="Pfam" id="PF09836">
    <property type="entry name" value="DUF2063"/>
    <property type="match status" value="1"/>
</dbReference>
<accession>A0A2S6GTW7</accession>
<comment type="caution">
    <text evidence="3">The sequence shown here is derived from an EMBL/GenBank/DDBJ whole genome shotgun (WGS) entry which is preliminary data.</text>
</comment>
<dbReference type="RefSeq" id="WP_104424479.1">
    <property type="nucleotide sequence ID" value="NZ_PTIY01000011.1"/>
</dbReference>
<gene>
    <name evidence="3" type="ORF">B0F88_11141</name>
</gene>
<dbReference type="InterPro" id="IPR018640">
    <property type="entry name" value="DUF2063"/>
</dbReference>
<dbReference type="InterPro" id="IPR054098">
    <property type="entry name" value="NGO1945-like_C"/>
</dbReference>
<evidence type="ECO:0000259" key="1">
    <source>
        <dbReference type="Pfam" id="PF09836"/>
    </source>
</evidence>
<dbReference type="OrthoDB" id="4146344at2"/>
<evidence type="ECO:0000313" key="4">
    <source>
        <dbReference type="Proteomes" id="UP000238071"/>
    </source>
</evidence>
<keyword evidence="4" id="KW-1185">Reference proteome</keyword>